<dbReference type="InterPro" id="IPR024400">
    <property type="entry name" value="DUF2635"/>
</dbReference>
<feature type="compositionally biased region" description="Basic and acidic residues" evidence="1">
    <location>
        <begin position="8"/>
        <end position="30"/>
    </location>
</feature>
<feature type="region of interest" description="Disordered" evidence="1">
    <location>
        <begin position="1"/>
        <end position="30"/>
    </location>
</feature>
<protein>
    <submittedName>
        <fullName evidence="2">DUF2635 domain-containing protein</fullName>
    </submittedName>
</protein>
<dbReference type="Pfam" id="PF10948">
    <property type="entry name" value="DUF2635"/>
    <property type="match status" value="1"/>
</dbReference>
<dbReference type="Proteomes" id="UP001171606">
    <property type="component" value="Unassembled WGS sequence"/>
</dbReference>
<feature type="compositionally biased region" description="Low complexity" evidence="1">
    <location>
        <begin position="58"/>
        <end position="75"/>
    </location>
</feature>
<evidence type="ECO:0000313" key="3">
    <source>
        <dbReference type="Proteomes" id="UP001171606"/>
    </source>
</evidence>
<comment type="caution">
    <text evidence="2">The sequence shown here is derived from an EMBL/GenBank/DDBJ whole genome shotgun (WGS) entry which is preliminary data.</text>
</comment>
<dbReference type="EMBL" id="JAUJSQ010000026">
    <property type="protein sequence ID" value="MDN7936431.1"/>
    <property type="molecule type" value="Genomic_DNA"/>
</dbReference>
<gene>
    <name evidence="2" type="ORF">QZM52_34700</name>
</gene>
<evidence type="ECO:0000256" key="1">
    <source>
        <dbReference type="SAM" id="MobiDB-lite"/>
    </source>
</evidence>
<feature type="region of interest" description="Disordered" evidence="1">
    <location>
        <begin position="53"/>
        <end position="85"/>
    </location>
</feature>
<sequence>MTKTMRVKPADGRIVRDPLRGDDLPADGRDVPRNVYWRRCVKAGDVVEIAEPDDAAAKQEPAAADVAEAEPAAAAQGKATKGSKG</sequence>
<name>A0ABT8PMQ3_9BURK</name>
<accession>A0ABT8PMQ3</accession>
<reference evidence="2" key="1">
    <citation type="submission" date="2023-07" db="EMBL/GenBank/DDBJ databases">
        <title>A collection of bacterial strains from the Burkholderia cepacia Research Laboratory and Repository.</title>
        <authorList>
            <person name="Lipuma J."/>
            <person name="Spilker T."/>
            <person name="Caverly L."/>
        </authorList>
    </citation>
    <scope>NUCLEOTIDE SEQUENCE</scope>
    <source>
        <strain evidence="2">AU42020</strain>
    </source>
</reference>
<evidence type="ECO:0000313" key="2">
    <source>
        <dbReference type="EMBL" id="MDN7936431.1"/>
    </source>
</evidence>
<proteinExistence type="predicted"/>
<dbReference type="RefSeq" id="WP_301757581.1">
    <property type="nucleotide sequence ID" value="NZ_JAUJSQ010000026.1"/>
</dbReference>
<organism evidence="2 3">
    <name type="scientific">Burkholderia metallica</name>
    <dbReference type="NCBI Taxonomy" id="488729"/>
    <lineage>
        <taxon>Bacteria</taxon>
        <taxon>Pseudomonadati</taxon>
        <taxon>Pseudomonadota</taxon>
        <taxon>Betaproteobacteria</taxon>
        <taxon>Burkholderiales</taxon>
        <taxon>Burkholderiaceae</taxon>
        <taxon>Burkholderia</taxon>
        <taxon>Burkholderia cepacia complex</taxon>
    </lineage>
</organism>
<keyword evidence="3" id="KW-1185">Reference proteome</keyword>